<dbReference type="InterPro" id="IPR036259">
    <property type="entry name" value="MFS_trans_sf"/>
</dbReference>
<dbReference type="GO" id="GO:0022857">
    <property type="term" value="F:transmembrane transporter activity"/>
    <property type="evidence" value="ECO:0007669"/>
    <property type="project" value="InterPro"/>
</dbReference>
<organism evidence="6 7">
    <name type="scientific">Brettanomyces naardenensis</name>
    <name type="common">Yeast</name>
    <dbReference type="NCBI Taxonomy" id="13370"/>
    <lineage>
        <taxon>Eukaryota</taxon>
        <taxon>Fungi</taxon>
        <taxon>Dikarya</taxon>
        <taxon>Ascomycota</taxon>
        <taxon>Saccharomycotina</taxon>
        <taxon>Pichiomycetes</taxon>
        <taxon>Pichiales</taxon>
        <taxon>Pichiaceae</taxon>
        <taxon>Brettanomyces</taxon>
    </lineage>
</organism>
<feature type="transmembrane region" description="Helical" evidence="4">
    <location>
        <begin position="256"/>
        <end position="277"/>
    </location>
</feature>
<keyword evidence="4" id="KW-0812">Transmembrane</keyword>
<dbReference type="PANTHER" id="PTHR11360:SF319">
    <property type="entry name" value="MAJOR FACILITATOR SUPERFAMILY (MFS) PROFILE DOMAIN-CONTAINING PROTEIN"/>
    <property type="match status" value="1"/>
</dbReference>
<protein>
    <submittedName>
        <fullName evidence="6">DEKNAAC105131</fullName>
    </submittedName>
</protein>
<name>A0A448YSW5_BRENA</name>
<evidence type="ECO:0000256" key="4">
    <source>
        <dbReference type="SAM" id="Phobius"/>
    </source>
</evidence>
<dbReference type="Proteomes" id="UP000290900">
    <property type="component" value="Unassembled WGS sequence"/>
</dbReference>
<feature type="transmembrane region" description="Helical" evidence="4">
    <location>
        <begin position="141"/>
        <end position="164"/>
    </location>
</feature>
<feature type="transmembrane region" description="Helical" evidence="4">
    <location>
        <begin position="320"/>
        <end position="340"/>
    </location>
</feature>
<sequence>MKKTVSHTLEMEQSGSSEAQNMEDKEDRGGAEESPSQTSLSDYPEGGLRAWLVVAAASTIMAMSFGMVNSFGVYQSYYEERYPEVTSTKISIIGSIQASFTFLFGLPSTVCMYYVGPQIMVLIGGLLCILSYMFLSISNSVWQLFVIQGVMFGLGSGTMYIHSTGVMFQYFHKKKALVQGIITAGASIAGVYWPIGVRGLFNTVDFGWANRIIGFLYIPMTVIAVIFLKPRMKPSRRQPGQNILRLNFAVLKDPKLILCCLTWFLFILSLFPGLFYFDLFCQRLDISKAVQQYNVAIMNATACVARVLPGFLGDKLGRMNIDIIFMVASGILPLALWINSRSTGSVLAFCITWGFASGAPVSLTPAIVGQLFKPEDVPSCLSFFFACGGIGALIGPSIGGSFIPKGNVKGVEGFDKLAIFVGVLSLVCAALVVVLRCMKTRTVWCRI</sequence>
<feature type="transmembrane region" description="Helical" evidence="4">
    <location>
        <begin position="176"/>
        <end position="196"/>
    </location>
</feature>
<feature type="transmembrane region" description="Helical" evidence="4">
    <location>
        <begin position="418"/>
        <end position="438"/>
    </location>
</feature>
<feature type="transmembrane region" description="Helical" evidence="4">
    <location>
        <begin position="113"/>
        <end position="135"/>
    </location>
</feature>
<evidence type="ECO:0000256" key="1">
    <source>
        <dbReference type="ARBA" id="ARBA00004141"/>
    </source>
</evidence>
<dbReference type="PANTHER" id="PTHR11360">
    <property type="entry name" value="MONOCARBOXYLATE TRANSPORTER"/>
    <property type="match status" value="1"/>
</dbReference>
<keyword evidence="4" id="KW-1133">Transmembrane helix</keyword>
<evidence type="ECO:0000256" key="2">
    <source>
        <dbReference type="ARBA" id="ARBA00006727"/>
    </source>
</evidence>
<dbReference type="EMBL" id="CAACVR010000067">
    <property type="protein sequence ID" value="VEU23996.1"/>
    <property type="molecule type" value="Genomic_DNA"/>
</dbReference>
<evidence type="ECO:0000259" key="5">
    <source>
        <dbReference type="PROSITE" id="PS50850"/>
    </source>
</evidence>
<feature type="transmembrane region" description="Helical" evidence="4">
    <location>
        <begin position="50"/>
        <end position="68"/>
    </location>
</feature>
<comment type="similarity">
    <text evidence="2">Belongs to the major facilitator superfamily. Monocarboxylate porter (TC 2.A.1.13) family.</text>
</comment>
<feature type="domain" description="Major facilitator superfamily (MFS) profile" evidence="5">
    <location>
        <begin position="50"/>
        <end position="440"/>
    </location>
</feature>
<dbReference type="InterPro" id="IPR050327">
    <property type="entry name" value="Proton-linked_MCT"/>
</dbReference>
<feature type="compositionally biased region" description="Polar residues" evidence="3">
    <location>
        <begin position="11"/>
        <end position="20"/>
    </location>
</feature>
<dbReference type="PROSITE" id="PS50850">
    <property type="entry name" value="MFS"/>
    <property type="match status" value="1"/>
</dbReference>
<feature type="compositionally biased region" description="Basic and acidic residues" evidence="3">
    <location>
        <begin position="22"/>
        <end position="31"/>
    </location>
</feature>
<feature type="transmembrane region" description="Helical" evidence="4">
    <location>
        <begin position="208"/>
        <end position="228"/>
    </location>
</feature>
<dbReference type="InterPro" id="IPR020846">
    <property type="entry name" value="MFS_dom"/>
</dbReference>
<gene>
    <name evidence="6" type="ORF">BRENAR_LOCUS4725</name>
</gene>
<evidence type="ECO:0000256" key="3">
    <source>
        <dbReference type="SAM" id="MobiDB-lite"/>
    </source>
</evidence>
<feature type="transmembrane region" description="Helical" evidence="4">
    <location>
        <begin position="346"/>
        <end position="368"/>
    </location>
</feature>
<reference evidence="6 7" key="1">
    <citation type="submission" date="2018-12" db="EMBL/GenBank/DDBJ databases">
        <authorList>
            <person name="Tiukova I."/>
            <person name="Dainat J."/>
        </authorList>
    </citation>
    <scope>NUCLEOTIDE SEQUENCE [LARGE SCALE GENOMIC DNA]</scope>
</reference>
<dbReference type="Pfam" id="PF07690">
    <property type="entry name" value="MFS_1"/>
    <property type="match status" value="2"/>
</dbReference>
<dbReference type="GO" id="GO:0016020">
    <property type="term" value="C:membrane"/>
    <property type="evidence" value="ECO:0007669"/>
    <property type="project" value="UniProtKB-SubCell"/>
</dbReference>
<evidence type="ECO:0000313" key="6">
    <source>
        <dbReference type="EMBL" id="VEU23996.1"/>
    </source>
</evidence>
<dbReference type="Gene3D" id="1.20.1250.20">
    <property type="entry name" value="MFS general substrate transporter like domains"/>
    <property type="match status" value="2"/>
</dbReference>
<accession>A0A448YSW5</accession>
<comment type="subcellular location">
    <subcellularLocation>
        <location evidence="1">Membrane</location>
        <topology evidence="1">Multi-pass membrane protein</topology>
    </subcellularLocation>
</comment>
<proteinExistence type="inferred from homology"/>
<evidence type="ECO:0000313" key="7">
    <source>
        <dbReference type="Proteomes" id="UP000290900"/>
    </source>
</evidence>
<dbReference type="SUPFAM" id="SSF103473">
    <property type="entry name" value="MFS general substrate transporter"/>
    <property type="match status" value="1"/>
</dbReference>
<dbReference type="AlphaFoldDB" id="A0A448YSW5"/>
<feature type="transmembrane region" description="Helical" evidence="4">
    <location>
        <begin position="88"/>
        <end position="106"/>
    </location>
</feature>
<feature type="transmembrane region" description="Helical" evidence="4">
    <location>
        <begin position="380"/>
        <end position="398"/>
    </location>
</feature>
<dbReference type="InterPro" id="IPR011701">
    <property type="entry name" value="MFS"/>
</dbReference>
<dbReference type="OrthoDB" id="410267at2759"/>
<keyword evidence="7" id="KW-1185">Reference proteome</keyword>
<feature type="region of interest" description="Disordered" evidence="3">
    <location>
        <begin position="1"/>
        <end position="42"/>
    </location>
</feature>
<keyword evidence="4" id="KW-0472">Membrane</keyword>
<dbReference type="InParanoid" id="A0A448YSW5"/>